<dbReference type="KEGG" id="dmm:dnm_050470"/>
<evidence type="ECO:0000313" key="1">
    <source>
        <dbReference type="EMBL" id="QTA89002.1"/>
    </source>
</evidence>
<dbReference type="Proteomes" id="UP000663722">
    <property type="component" value="Chromosome"/>
</dbReference>
<sequence>MVHISTEPGFHALGDTCLQKKGEVLLQEGRPERPELLKLI</sequence>
<gene>
    <name evidence="1" type="ORF">dnm_050470</name>
</gene>
<proteinExistence type="predicted"/>
<protein>
    <submittedName>
        <fullName evidence="1">Uncharacterized protein</fullName>
    </submittedName>
</protein>
<dbReference type="EMBL" id="CP061800">
    <property type="protein sequence ID" value="QTA89002.1"/>
    <property type="molecule type" value="Genomic_DNA"/>
</dbReference>
<accession>A0A975BNW7</accession>
<evidence type="ECO:0000313" key="2">
    <source>
        <dbReference type="Proteomes" id="UP000663722"/>
    </source>
</evidence>
<reference evidence="1" key="1">
    <citation type="journal article" date="2021" name="Microb. Physiol.">
        <title>Proteogenomic Insights into the Physiology of Marine, Sulfate-Reducing, Filamentous Desulfonema limicola and Desulfonema magnum.</title>
        <authorList>
            <person name="Schnaars V."/>
            <person name="Wohlbrand L."/>
            <person name="Scheve S."/>
            <person name="Hinrichs C."/>
            <person name="Reinhardt R."/>
            <person name="Rabus R."/>
        </authorList>
    </citation>
    <scope>NUCLEOTIDE SEQUENCE</scope>
    <source>
        <strain evidence="1">4be13</strain>
    </source>
</reference>
<organism evidence="1 2">
    <name type="scientific">Desulfonema magnum</name>
    <dbReference type="NCBI Taxonomy" id="45655"/>
    <lineage>
        <taxon>Bacteria</taxon>
        <taxon>Pseudomonadati</taxon>
        <taxon>Thermodesulfobacteriota</taxon>
        <taxon>Desulfobacteria</taxon>
        <taxon>Desulfobacterales</taxon>
        <taxon>Desulfococcaceae</taxon>
        <taxon>Desulfonema</taxon>
    </lineage>
</organism>
<keyword evidence="2" id="KW-1185">Reference proteome</keyword>
<dbReference type="AlphaFoldDB" id="A0A975BNW7"/>
<name>A0A975BNW7_9BACT</name>